<dbReference type="Gene3D" id="1.20.1640.10">
    <property type="entry name" value="Multidrug efflux transporter AcrB transmembrane domain"/>
    <property type="match status" value="2"/>
</dbReference>
<dbReference type="Gene3D" id="3.30.70.1440">
    <property type="entry name" value="Multidrug efflux transporter AcrB pore domain"/>
    <property type="match status" value="1"/>
</dbReference>
<dbReference type="GO" id="GO:0005886">
    <property type="term" value="C:plasma membrane"/>
    <property type="evidence" value="ECO:0007669"/>
    <property type="project" value="TreeGrafter"/>
</dbReference>
<feature type="transmembrane region" description="Helical" evidence="2">
    <location>
        <begin position="933"/>
        <end position="953"/>
    </location>
</feature>
<evidence type="ECO:0000256" key="2">
    <source>
        <dbReference type="SAM" id="Phobius"/>
    </source>
</evidence>
<feature type="transmembrane region" description="Helical" evidence="2">
    <location>
        <begin position="1138"/>
        <end position="1160"/>
    </location>
</feature>
<evidence type="ECO:0000313" key="3">
    <source>
        <dbReference type="EMBL" id="SIS58446.1"/>
    </source>
</evidence>
<dbReference type="PRINTS" id="PR00702">
    <property type="entry name" value="ACRIFLAVINRP"/>
</dbReference>
<dbReference type="Proteomes" id="UP000186098">
    <property type="component" value="Unassembled WGS sequence"/>
</dbReference>
<evidence type="ECO:0000313" key="4">
    <source>
        <dbReference type="Proteomes" id="UP000186098"/>
    </source>
</evidence>
<dbReference type="Gene3D" id="3.30.70.1320">
    <property type="entry name" value="Multidrug efflux transporter AcrB pore domain like"/>
    <property type="match status" value="1"/>
</dbReference>
<feature type="compositionally biased region" description="Basic and acidic residues" evidence="1">
    <location>
        <begin position="32"/>
        <end position="42"/>
    </location>
</feature>
<dbReference type="SUPFAM" id="SSF82866">
    <property type="entry name" value="Multidrug efflux transporter AcrB transmembrane domain"/>
    <property type="match status" value="2"/>
</dbReference>
<feature type="transmembrane region" description="Helical" evidence="2">
    <location>
        <begin position="1061"/>
        <end position="1086"/>
    </location>
</feature>
<dbReference type="InterPro" id="IPR027463">
    <property type="entry name" value="AcrB_DN_DC_subdom"/>
</dbReference>
<dbReference type="AlphaFoldDB" id="A0A1N7KA18"/>
<feature type="compositionally biased region" description="Polar residues" evidence="1">
    <location>
        <begin position="15"/>
        <end position="26"/>
    </location>
</feature>
<feature type="transmembrane region" description="Helical" evidence="2">
    <location>
        <begin position="442"/>
        <end position="463"/>
    </location>
</feature>
<keyword evidence="2" id="KW-0812">Transmembrane</keyword>
<dbReference type="SUPFAM" id="SSF82714">
    <property type="entry name" value="Multidrug efflux transporter AcrB TolC docking domain, DN and DC subdomains"/>
    <property type="match status" value="2"/>
</dbReference>
<evidence type="ECO:0000256" key="1">
    <source>
        <dbReference type="SAM" id="MobiDB-lite"/>
    </source>
</evidence>
<dbReference type="GO" id="GO:0042910">
    <property type="term" value="F:xenobiotic transmembrane transporter activity"/>
    <property type="evidence" value="ECO:0007669"/>
    <property type="project" value="TreeGrafter"/>
</dbReference>
<dbReference type="PANTHER" id="PTHR32063:SF33">
    <property type="entry name" value="RND SUPERFAMILY EFFLUX PUMP PERMEASE COMPONENT"/>
    <property type="match status" value="1"/>
</dbReference>
<feature type="transmembrane region" description="Helical" evidence="2">
    <location>
        <begin position="1030"/>
        <end position="1049"/>
    </location>
</feature>
<feature type="transmembrane region" description="Helical" evidence="2">
    <location>
        <begin position="416"/>
        <end position="435"/>
    </location>
</feature>
<dbReference type="PANTHER" id="PTHR32063">
    <property type="match status" value="1"/>
</dbReference>
<sequence length="1173" mass="126234">MTDTPPTPDPENTGRENNGPENNGATPNLPARRPEDLPRLADRPAAQAADSPADYTRAPEPGRTAGLVSLFTRHKTLANILLVVILVAGLAAMPRLRAQFFPDMAVDEISVSVIWEGASPEDVDRAIVQVLEPSLLVVEGVESSSSRASEGRAVISLEFEPGWDMGRAVDEVETAVAQAEDLPEEAEDPEVTRGAWRDTVTDLVLTGPMALDQLGQLADELVARLYAEGVTRTTIQGFAAPQVVVEVPSENLVRHDLTLREIAAVIGAEAATAPAGDVASGGARVRTGEERRKVAEIAGLVLRAEPDGSLLTLGDVAQIRREGADRNRAYFVGDDPAVSINVSRSAQGDAIGLQQKVEKVVAEMQATLPASVTIELTRTRAEMIGQRLSLLLENGAMGLGLVLVLLFLFLNARTAFWVAMGIPVAMMAAIAMMYMGGLTLNVISIFALIITLGIVVDDAIVVGEHADFRARHLREPPLLAAENGALRMLAPVFASTLTTIIAFAGLVIIGGRMGDMIRDIPLTVIAVLAASLVECFLILPNHMVHALGKVGHGAWYDLPSQKVNEGFEWLRVKVMRPFTRFVIRARYPVLAMAGCILAWQVSWVISGKVQWRFFNPPEQGSMSANFSMLPGASREDTFEMMRALQASVETLGQEMEDKHGVNPILFMIGQVGGNSGRGLAGADTKDQDLLGSVSIELIDADLRPYSSMEFAGRLQAAAPRHPLLEEISMRAYRSGGTDAAISVDLSGAEARELKSAAEALKAELARYPEVSAIEDNLAFDKAEMVLDLTAQGEALGFTLEALARDLRARMAGIEAATFPDGPRSASIRVELPPEDLRADFTERLYLRSPSGNWVPLSDIVSVRMQDGFSSIRREDGLRVVQVTAELSEDNARRATEIMRSLREEILPRIAEQNGIAWTMTGMAEQERDFMSDALLGLVLCLLGIYIVLSWIFASWTRPMVVMSVIPFGLVGAIWGHWFWDLPLSMFAVVGLIGMSGIIINDSIVLVTTVDQHARRHGLHQAIVEAVSERLRPVFLTTATTVLGLAPILYERSNAATFLKPTVITLVYGLGFGLIIVLCIVPAILAVQMDAGRQIRAFQRGLRVPGLRLAFGTAALALAGAFALTLGRAMATGAELLPALATYAGLVVVIVALAGLAAPVLRRRARTGATLPAE</sequence>
<feature type="transmembrane region" description="Helical" evidence="2">
    <location>
        <begin position="1106"/>
        <end position="1126"/>
    </location>
</feature>
<feature type="transmembrane region" description="Helical" evidence="2">
    <location>
        <begin position="985"/>
        <end position="1009"/>
    </location>
</feature>
<dbReference type="STRING" id="407234.SAMN05421795_101749"/>
<feature type="region of interest" description="Disordered" evidence="1">
    <location>
        <begin position="1"/>
        <end position="60"/>
    </location>
</feature>
<dbReference type="EMBL" id="FTOM01000001">
    <property type="protein sequence ID" value="SIS58446.1"/>
    <property type="molecule type" value="Genomic_DNA"/>
</dbReference>
<keyword evidence="2" id="KW-0472">Membrane</keyword>
<dbReference type="InterPro" id="IPR001036">
    <property type="entry name" value="Acrflvin-R"/>
</dbReference>
<feature type="transmembrane region" description="Helical" evidence="2">
    <location>
        <begin position="520"/>
        <end position="539"/>
    </location>
</feature>
<name>A0A1N7KA18_9RHOB</name>
<gene>
    <name evidence="3" type="ORF">SAMN05421795_101749</name>
</gene>
<organism evidence="3 4">
    <name type="scientific">Phaeovulum vinaykumarii</name>
    <dbReference type="NCBI Taxonomy" id="407234"/>
    <lineage>
        <taxon>Bacteria</taxon>
        <taxon>Pseudomonadati</taxon>
        <taxon>Pseudomonadota</taxon>
        <taxon>Alphaproteobacteria</taxon>
        <taxon>Rhodobacterales</taxon>
        <taxon>Paracoccaceae</taxon>
        <taxon>Phaeovulum</taxon>
    </lineage>
</organism>
<dbReference type="Gene3D" id="3.30.70.1430">
    <property type="entry name" value="Multidrug efflux transporter AcrB pore domain"/>
    <property type="match status" value="2"/>
</dbReference>
<feature type="transmembrane region" description="Helical" evidence="2">
    <location>
        <begin position="388"/>
        <end position="410"/>
    </location>
</feature>
<proteinExistence type="predicted"/>
<protein>
    <submittedName>
        <fullName evidence="3">Multidrug efflux pump subunit AcrB</fullName>
    </submittedName>
</protein>
<dbReference type="SUPFAM" id="SSF82693">
    <property type="entry name" value="Multidrug efflux transporter AcrB pore domain, PN1, PN2, PC1 and PC2 subdomains"/>
    <property type="match status" value="2"/>
</dbReference>
<keyword evidence="4" id="KW-1185">Reference proteome</keyword>
<feature type="transmembrane region" description="Helical" evidence="2">
    <location>
        <begin position="488"/>
        <end position="508"/>
    </location>
</feature>
<keyword evidence="2" id="KW-1133">Transmembrane helix</keyword>
<feature type="transmembrane region" description="Helical" evidence="2">
    <location>
        <begin position="76"/>
        <end position="94"/>
    </location>
</feature>
<dbReference type="Gene3D" id="3.30.2090.10">
    <property type="entry name" value="Multidrug efflux transporter AcrB TolC docking domain, DN and DC subdomains"/>
    <property type="match status" value="2"/>
</dbReference>
<reference evidence="4" key="1">
    <citation type="submission" date="2017-01" db="EMBL/GenBank/DDBJ databases">
        <authorList>
            <person name="Varghese N."/>
            <person name="Submissions S."/>
        </authorList>
    </citation>
    <scope>NUCLEOTIDE SEQUENCE [LARGE SCALE GENOMIC DNA]</scope>
    <source>
        <strain evidence="4">DSM 18714</strain>
    </source>
</reference>
<dbReference type="Pfam" id="PF00873">
    <property type="entry name" value="ACR_tran"/>
    <property type="match status" value="1"/>
</dbReference>
<accession>A0A1N7KA18</accession>
<feature type="transmembrane region" description="Helical" evidence="2">
    <location>
        <begin position="960"/>
        <end position="979"/>
    </location>
</feature>